<comment type="caution">
    <text evidence="3">The sequence shown here is derived from an EMBL/GenBank/DDBJ whole genome shotgun (WGS) entry which is preliminary data.</text>
</comment>
<evidence type="ECO:0000313" key="3">
    <source>
        <dbReference type="EMBL" id="KAA0184191.1"/>
    </source>
</evidence>
<feature type="domain" description="PX" evidence="2">
    <location>
        <begin position="55"/>
        <end position="261"/>
    </location>
</feature>
<dbReference type="AlphaFoldDB" id="A0A8E0RPM1"/>
<organism evidence="3 4">
    <name type="scientific">Fasciolopsis buskii</name>
    <dbReference type="NCBI Taxonomy" id="27845"/>
    <lineage>
        <taxon>Eukaryota</taxon>
        <taxon>Metazoa</taxon>
        <taxon>Spiralia</taxon>
        <taxon>Lophotrochozoa</taxon>
        <taxon>Platyhelminthes</taxon>
        <taxon>Trematoda</taxon>
        <taxon>Digenea</taxon>
        <taxon>Plagiorchiida</taxon>
        <taxon>Echinostomata</taxon>
        <taxon>Echinostomatoidea</taxon>
        <taxon>Fasciolidae</taxon>
        <taxon>Fasciolopsis</taxon>
    </lineage>
</organism>
<feature type="compositionally biased region" description="Basic and acidic residues" evidence="1">
    <location>
        <begin position="134"/>
        <end position="143"/>
    </location>
</feature>
<evidence type="ECO:0000256" key="1">
    <source>
        <dbReference type="SAM" id="MobiDB-lite"/>
    </source>
</evidence>
<sequence length="307" mass="35343">MSSCPERSFDSLNDPDLFKRSSSHGLVYQESHSSSESVEAIDDDEFEHRERIDFPFVIKIPTVVLRKHHKEGSHFVYMICVTMKRTIHLNDEHQVTNDHHNASCLQWTVGHRYTTLKSLHADLMGQKPTDLTYESERDSKEIDDQTDPSSNSITRGSRLAHSCLPRPLPGLEYFRFPRKRILPTIPTLAAGRFPACLKNSTDWITYRSAYLDYPVAAGESRRVEQRRCALEQYLNRLVRLVWCISQTTEVDNVLRSMGLPRAHRRETPREQYIGEEASGIVHGPKNDDMELEQLKSRLIGLLPVLSE</sequence>
<accession>A0A8E0RPM1</accession>
<feature type="region of interest" description="Disordered" evidence="1">
    <location>
        <begin position="127"/>
        <end position="156"/>
    </location>
</feature>
<dbReference type="PROSITE" id="PS50195">
    <property type="entry name" value="PX"/>
    <property type="match status" value="1"/>
</dbReference>
<dbReference type="InterPro" id="IPR036871">
    <property type="entry name" value="PX_dom_sf"/>
</dbReference>
<reference evidence="3" key="1">
    <citation type="submission" date="2019-05" db="EMBL/GenBank/DDBJ databases">
        <title>Annotation for the trematode Fasciolopsis buski.</title>
        <authorList>
            <person name="Choi Y.-J."/>
        </authorList>
    </citation>
    <scope>NUCLEOTIDE SEQUENCE</scope>
    <source>
        <strain evidence="3">HT</strain>
        <tissue evidence="3">Whole worm</tissue>
    </source>
</reference>
<keyword evidence="4" id="KW-1185">Reference proteome</keyword>
<protein>
    <recommendedName>
        <fullName evidence="2">PX domain-containing protein</fullName>
    </recommendedName>
</protein>
<gene>
    <name evidence="3" type="ORF">FBUS_06715</name>
</gene>
<evidence type="ECO:0000259" key="2">
    <source>
        <dbReference type="PROSITE" id="PS50195"/>
    </source>
</evidence>
<proteinExistence type="predicted"/>
<evidence type="ECO:0000313" key="4">
    <source>
        <dbReference type="Proteomes" id="UP000728185"/>
    </source>
</evidence>
<dbReference type="Gene3D" id="3.30.1520.10">
    <property type="entry name" value="Phox-like domain"/>
    <property type="match status" value="1"/>
</dbReference>
<dbReference type="GO" id="GO:0035091">
    <property type="term" value="F:phosphatidylinositol binding"/>
    <property type="evidence" value="ECO:0007669"/>
    <property type="project" value="InterPro"/>
</dbReference>
<dbReference type="EMBL" id="LUCM01011272">
    <property type="protein sequence ID" value="KAA0184191.1"/>
    <property type="molecule type" value="Genomic_DNA"/>
</dbReference>
<dbReference type="OrthoDB" id="6238496at2759"/>
<dbReference type="Proteomes" id="UP000728185">
    <property type="component" value="Unassembled WGS sequence"/>
</dbReference>
<dbReference type="InterPro" id="IPR001683">
    <property type="entry name" value="PX_dom"/>
</dbReference>
<name>A0A8E0RPM1_9TREM</name>